<name>A0A4S4NG90_9RHOB</name>
<organism evidence="2 3">
    <name type="scientific">Aliishimia ponticola</name>
    <dbReference type="NCBI Taxonomy" id="2499833"/>
    <lineage>
        <taxon>Bacteria</taxon>
        <taxon>Pseudomonadati</taxon>
        <taxon>Pseudomonadota</taxon>
        <taxon>Alphaproteobacteria</taxon>
        <taxon>Rhodobacterales</taxon>
        <taxon>Paracoccaceae</taxon>
        <taxon>Aliishimia</taxon>
    </lineage>
</organism>
<feature type="compositionally biased region" description="Basic and acidic residues" evidence="1">
    <location>
        <begin position="53"/>
        <end position="69"/>
    </location>
</feature>
<dbReference type="RefSeq" id="WP_136461557.1">
    <property type="nucleotide sequence ID" value="NZ_SRKY01000001.1"/>
</dbReference>
<dbReference type="AlphaFoldDB" id="A0A4S4NG90"/>
<evidence type="ECO:0000313" key="3">
    <source>
        <dbReference type="Proteomes" id="UP000306602"/>
    </source>
</evidence>
<sequence length="209" mass="23004">MPGSFLSRMLKSNASYGMQENEPLSRFATTHVREDILLAQSAPHRSDANQMVMDRRDPAADEARDRDAGQEAETAPFSRFATRHNRPKPEPVAATAAAPVRPSRPVTVTSAAPKRPAPEQSAPKPAMDRPMPERAQIERPQMEHPQVERRSNVMRPVLAKAPDHSNEAVDAIPLSVLERALPGRFAAKSAPASSGFNDHFEFLPQRAYG</sequence>
<proteinExistence type="predicted"/>
<keyword evidence="3" id="KW-1185">Reference proteome</keyword>
<reference evidence="2 3" key="1">
    <citation type="submission" date="2019-04" db="EMBL/GenBank/DDBJ databases">
        <title>Shimia ponticola sp. nov., isolated from seawater.</title>
        <authorList>
            <person name="Kim Y.-O."/>
            <person name="Yoon J.-H."/>
        </authorList>
    </citation>
    <scope>NUCLEOTIDE SEQUENCE [LARGE SCALE GENOMIC DNA]</scope>
    <source>
        <strain evidence="2 3">MYP11</strain>
    </source>
</reference>
<evidence type="ECO:0000313" key="2">
    <source>
        <dbReference type="EMBL" id="THH38666.1"/>
    </source>
</evidence>
<dbReference type="Proteomes" id="UP000306602">
    <property type="component" value="Unassembled WGS sequence"/>
</dbReference>
<feature type="compositionally biased region" description="Basic and acidic residues" evidence="1">
    <location>
        <begin position="126"/>
        <end position="151"/>
    </location>
</feature>
<feature type="region of interest" description="Disordered" evidence="1">
    <location>
        <begin position="38"/>
        <end position="152"/>
    </location>
</feature>
<dbReference type="EMBL" id="SRKY01000001">
    <property type="protein sequence ID" value="THH38666.1"/>
    <property type="molecule type" value="Genomic_DNA"/>
</dbReference>
<feature type="compositionally biased region" description="Low complexity" evidence="1">
    <location>
        <begin position="91"/>
        <end position="110"/>
    </location>
</feature>
<protein>
    <submittedName>
        <fullName evidence="2">Uncharacterized protein</fullName>
    </submittedName>
</protein>
<feature type="region of interest" description="Disordered" evidence="1">
    <location>
        <begin position="188"/>
        <end position="209"/>
    </location>
</feature>
<evidence type="ECO:0000256" key="1">
    <source>
        <dbReference type="SAM" id="MobiDB-lite"/>
    </source>
</evidence>
<comment type="caution">
    <text evidence="2">The sequence shown here is derived from an EMBL/GenBank/DDBJ whole genome shotgun (WGS) entry which is preliminary data.</text>
</comment>
<gene>
    <name evidence="2" type="ORF">E4Z66_03605</name>
</gene>
<accession>A0A4S4NG90</accession>